<dbReference type="PANTHER" id="PTHR30629">
    <property type="entry name" value="PROPHAGE INTEGRASE"/>
    <property type="match status" value="1"/>
</dbReference>
<keyword evidence="7" id="KW-1185">Reference proteome</keyword>
<keyword evidence="3" id="KW-0238">DNA-binding</keyword>
<proteinExistence type="inferred from homology"/>
<dbReference type="InterPro" id="IPR038488">
    <property type="entry name" value="Integrase_DNA-bd_sf"/>
</dbReference>
<dbReference type="Gene3D" id="3.30.160.390">
    <property type="entry name" value="Integrase, DNA-binding domain"/>
    <property type="match status" value="1"/>
</dbReference>
<evidence type="ECO:0000256" key="2">
    <source>
        <dbReference type="ARBA" id="ARBA00022908"/>
    </source>
</evidence>
<comment type="similarity">
    <text evidence="1">Belongs to the 'phage' integrase family.</text>
</comment>
<evidence type="ECO:0000256" key="1">
    <source>
        <dbReference type="ARBA" id="ARBA00008857"/>
    </source>
</evidence>
<keyword evidence="4" id="KW-0233">DNA recombination</keyword>
<dbReference type="InterPro" id="IPR002104">
    <property type="entry name" value="Integrase_catalytic"/>
</dbReference>
<evidence type="ECO:0000313" key="6">
    <source>
        <dbReference type="EMBL" id="MCJ2375649.1"/>
    </source>
</evidence>
<dbReference type="GO" id="GO:0006310">
    <property type="term" value="P:DNA recombination"/>
    <property type="evidence" value="ECO:0007669"/>
    <property type="project" value="UniProtKB-KW"/>
</dbReference>
<evidence type="ECO:0000256" key="4">
    <source>
        <dbReference type="ARBA" id="ARBA00023172"/>
    </source>
</evidence>
<dbReference type="SUPFAM" id="SSF56349">
    <property type="entry name" value="DNA breaking-rejoining enzymes"/>
    <property type="match status" value="1"/>
</dbReference>
<dbReference type="Proteomes" id="UP001139488">
    <property type="component" value="Unassembled WGS sequence"/>
</dbReference>
<gene>
    <name evidence="6" type="ORF">LNL84_02260</name>
</gene>
<dbReference type="GO" id="GO:0015074">
    <property type="term" value="P:DNA integration"/>
    <property type="evidence" value="ECO:0007669"/>
    <property type="project" value="UniProtKB-KW"/>
</dbReference>
<dbReference type="EMBL" id="JAJNNZ010000002">
    <property type="protein sequence ID" value="MCJ2375649.1"/>
    <property type="molecule type" value="Genomic_DNA"/>
</dbReference>
<dbReference type="InterPro" id="IPR050808">
    <property type="entry name" value="Phage_Integrase"/>
</dbReference>
<dbReference type="Gene3D" id="1.10.443.10">
    <property type="entry name" value="Intergrase catalytic core"/>
    <property type="match status" value="1"/>
</dbReference>
<name>A0A9X1W8L8_9VIBR</name>
<dbReference type="InterPro" id="IPR013762">
    <property type="entry name" value="Integrase-like_cat_sf"/>
</dbReference>
<accession>A0A9X1W8L8</accession>
<dbReference type="InterPro" id="IPR025166">
    <property type="entry name" value="Integrase_DNA_bind_dom"/>
</dbReference>
<evidence type="ECO:0000256" key="3">
    <source>
        <dbReference type="ARBA" id="ARBA00023125"/>
    </source>
</evidence>
<protein>
    <submittedName>
        <fullName evidence="6">Tyrosine-type recombinase/integrase</fullName>
    </submittedName>
</protein>
<dbReference type="Pfam" id="PF00589">
    <property type="entry name" value="Phage_integrase"/>
    <property type="match status" value="1"/>
</dbReference>
<dbReference type="InterPro" id="IPR011010">
    <property type="entry name" value="DNA_brk_join_enz"/>
</dbReference>
<dbReference type="PANTHER" id="PTHR30629:SF2">
    <property type="entry name" value="PROPHAGE INTEGRASE INTS-RELATED"/>
    <property type="match status" value="1"/>
</dbReference>
<keyword evidence="2" id="KW-0229">DNA integration</keyword>
<dbReference type="Gene3D" id="1.10.150.130">
    <property type="match status" value="1"/>
</dbReference>
<feature type="domain" description="Tyr recombinase" evidence="5">
    <location>
        <begin position="206"/>
        <end position="392"/>
    </location>
</feature>
<dbReference type="InterPro" id="IPR010998">
    <property type="entry name" value="Integrase_recombinase_N"/>
</dbReference>
<evidence type="ECO:0000259" key="5">
    <source>
        <dbReference type="PROSITE" id="PS51898"/>
    </source>
</evidence>
<dbReference type="PROSITE" id="PS51898">
    <property type="entry name" value="TYR_RECOMBINASE"/>
    <property type="match status" value="1"/>
</dbReference>
<dbReference type="Pfam" id="PF13356">
    <property type="entry name" value="Arm-DNA-bind_3"/>
    <property type="match status" value="1"/>
</dbReference>
<comment type="caution">
    <text evidence="6">The sequence shown here is derived from an EMBL/GenBank/DDBJ whole genome shotgun (WGS) entry which is preliminary data.</text>
</comment>
<evidence type="ECO:0000313" key="7">
    <source>
        <dbReference type="Proteomes" id="UP001139488"/>
    </source>
</evidence>
<dbReference type="AlphaFoldDB" id="A0A9X1W8L8"/>
<sequence length="431" mass="49041">MKYGINFTKRSLEQLEPSEKRKRYSDFGGISSVRGLGIDISPSGDKTFRYVQKVNGRNVKVTIGKFPEITVEVARHQAKEIAQQIACGINPNVEKRNRRNADTFNDLFAVYEEMFKLDIKAGKRRERSLKGNQTLYNLHLKPAIGHLSTEEYTKSDAKQLLNRILSQKGYSLHNHALTLLKSMYNRADIDSNPFSTLKKVDESYHRRERTLSPDELQRFFESIDQEEDIYRDCILLLLLTGQRKATVLSMEWREINRANQTWTIPTSKFKSKKPHVVPLSGEAMAILEKRSKQAASGEEFVFPSKRSQSGHITDKSGKGGFWRRVTERAELYSTDSSKNLQVHDLRRTLATYQVTSGGSLQATSKLLGHSSVSITADVYAHLSVDNVRQELESTTKFMLGRSTPSPLEQIKAQILSLSDEDKEELRTFLCG</sequence>
<organism evidence="6 7">
    <name type="scientific">Vibrio gelatinilyticus</name>
    <dbReference type="NCBI Taxonomy" id="2893468"/>
    <lineage>
        <taxon>Bacteria</taxon>
        <taxon>Pseudomonadati</taxon>
        <taxon>Pseudomonadota</taxon>
        <taxon>Gammaproteobacteria</taxon>
        <taxon>Vibrionales</taxon>
        <taxon>Vibrionaceae</taxon>
        <taxon>Vibrio</taxon>
    </lineage>
</organism>
<dbReference type="RefSeq" id="WP_244354887.1">
    <property type="nucleotide sequence ID" value="NZ_JAJNNZ010000002.1"/>
</dbReference>
<dbReference type="GO" id="GO:0003677">
    <property type="term" value="F:DNA binding"/>
    <property type="evidence" value="ECO:0007669"/>
    <property type="project" value="UniProtKB-KW"/>
</dbReference>
<reference evidence="6" key="1">
    <citation type="submission" date="2021-11" db="EMBL/GenBank/DDBJ databases">
        <title>Vibrio ZSDE26 sp. nov. and Vibrio ZSDZ34 sp. nov., isolated from coastal seawater in Qingdao.</title>
        <authorList>
            <person name="Zhang P."/>
        </authorList>
    </citation>
    <scope>NUCLEOTIDE SEQUENCE</scope>
    <source>
        <strain evidence="6">ZSDZ34</strain>
    </source>
</reference>